<feature type="compositionally biased region" description="Basic and acidic residues" evidence="8">
    <location>
        <begin position="1363"/>
        <end position="1373"/>
    </location>
</feature>
<feature type="region of interest" description="Disordered" evidence="8">
    <location>
        <begin position="1363"/>
        <end position="1499"/>
    </location>
</feature>
<keyword evidence="5" id="KW-0677">Repeat</keyword>
<dbReference type="OrthoDB" id="542426at2759"/>
<dbReference type="Pfam" id="PF00400">
    <property type="entry name" value="WD40"/>
    <property type="match status" value="2"/>
</dbReference>
<feature type="region of interest" description="Disordered" evidence="8">
    <location>
        <begin position="2574"/>
        <end position="2609"/>
    </location>
</feature>
<feature type="repeat" description="WD" evidence="7">
    <location>
        <begin position="308"/>
        <end position="341"/>
    </location>
</feature>
<dbReference type="PROSITE" id="PS50294">
    <property type="entry name" value="WD_REPEATS_REGION"/>
    <property type="match status" value="1"/>
</dbReference>
<feature type="compositionally biased region" description="Polar residues" evidence="8">
    <location>
        <begin position="674"/>
        <end position="692"/>
    </location>
</feature>
<dbReference type="GO" id="GO:0030488">
    <property type="term" value="P:tRNA methylation"/>
    <property type="evidence" value="ECO:0000318"/>
    <property type="project" value="GO_Central"/>
</dbReference>
<feature type="region of interest" description="Disordered" evidence="8">
    <location>
        <begin position="1287"/>
        <end position="1348"/>
    </location>
</feature>
<feature type="compositionally biased region" description="Low complexity" evidence="8">
    <location>
        <begin position="1408"/>
        <end position="1434"/>
    </location>
</feature>
<keyword evidence="2" id="KW-0963">Cytoplasm</keyword>
<dbReference type="InterPro" id="IPR011047">
    <property type="entry name" value="Quinoprotein_ADH-like_sf"/>
</dbReference>
<dbReference type="STRING" id="105231.A0A1Y1IIX6"/>
<feature type="compositionally biased region" description="Acidic residues" evidence="8">
    <location>
        <begin position="2050"/>
        <end position="2078"/>
    </location>
</feature>
<keyword evidence="10" id="KW-1185">Reference proteome</keyword>
<keyword evidence="4" id="KW-0819">tRNA processing</keyword>
<feature type="region of interest" description="Disordered" evidence="8">
    <location>
        <begin position="1963"/>
        <end position="2007"/>
    </location>
</feature>
<feature type="region of interest" description="Disordered" evidence="8">
    <location>
        <begin position="940"/>
        <end position="962"/>
    </location>
</feature>
<feature type="compositionally biased region" description="Low complexity" evidence="8">
    <location>
        <begin position="1443"/>
        <end position="1452"/>
    </location>
</feature>
<dbReference type="InterPro" id="IPR015943">
    <property type="entry name" value="WD40/YVTN_repeat-like_dom_sf"/>
</dbReference>
<evidence type="ECO:0000256" key="8">
    <source>
        <dbReference type="SAM" id="MobiDB-lite"/>
    </source>
</evidence>
<name>A0A1Y1IIX6_KLENI</name>
<gene>
    <name evidence="9" type="ORF">KFL_006700010</name>
</gene>
<dbReference type="EMBL" id="DF237619">
    <property type="protein sequence ID" value="GAQ90663.1"/>
    <property type="molecule type" value="Genomic_DNA"/>
</dbReference>
<keyword evidence="3 7" id="KW-0853">WD repeat</keyword>
<feature type="compositionally biased region" description="Low complexity" evidence="8">
    <location>
        <begin position="1977"/>
        <end position="1987"/>
    </location>
</feature>
<dbReference type="SUPFAM" id="SSF50998">
    <property type="entry name" value="Quinoprotein alcohol dehydrogenase-like"/>
    <property type="match status" value="1"/>
</dbReference>
<dbReference type="PROSITE" id="PS50082">
    <property type="entry name" value="WD_REPEATS_2"/>
    <property type="match status" value="1"/>
</dbReference>
<proteinExistence type="inferred from homology"/>
<feature type="region of interest" description="Disordered" evidence="8">
    <location>
        <begin position="2047"/>
        <end position="2079"/>
    </location>
</feature>
<dbReference type="Gene3D" id="2.130.10.10">
    <property type="entry name" value="YVTN repeat-like/Quinoprotein amine dehydrogenase"/>
    <property type="match status" value="3"/>
</dbReference>
<organism evidence="9 10">
    <name type="scientific">Klebsormidium nitens</name>
    <name type="common">Green alga</name>
    <name type="synonym">Ulothrix nitens</name>
    <dbReference type="NCBI Taxonomy" id="105231"/>
    <lineage>
        <taxon>Eukaryota</taxon>
        <taxon>Viridiplantae</taxon>
        <taxon>Streptophyta</taxon>
        <taxon>Klebsormidiophyceae</taxon>
        <taxon>Klebsormidiales</taxon>
        <taxon>Klebsormidiaceae</taxon>
        <taxon>Klebsormidium</taxon>
    </lineage>
</organism>
<dbReference type="PANTHER" id="PTHR14344">
    <property type="entry name" value="WD REPEAT PROTEIN"/>
    <property type="match status" value="1"/>
</dbReference>
<feature type="region of interest" description="Disordered" evidence="8">
    <location>
        <begin position="1750"/>
        <end position="1841"/>
    </location>
</feature>
<evidence type="ECO:0000256" key="4">
    <source>
        <dbReference type="ARBA" id="ARBA00022694"/>
    </source>
</evidence>
<dbReference type="InterPro" id="IPR051973">
    <property type="entry name" value="tRNA_Anticodon_Mtase-Reg"/>
</dbReference>
<accession>A0A1Y1IIX6</accession>
<dbReference type="SMART" id="SM00320">
    <property type="entry name" value="WD40"/>
    <property type="match status" value="8"/>
</dbReference>
<dbReference type="PANTHER" id="PTHR14344:SF3">
    <property type="entry name" value="WD REPEAT-CONTAINING PROTEIN 6"/>
    <property type="match status" value="1"/>
</dbReference>
<reference evidence="9 10" key="1">
    <citation type="journal article" date="2014" name="Nat. Commun.">
        <title>Klebsormidium flaccidum genome reveals primary factors for plant terrestrial adaptation.</title>
        <authorList>
            <person name="Hori K."/>
            <person name="Maruyama F."/>
            <person name="Fujisawa T."/>
            <person name="Togashi T."/>
            <person name="Yamamoto N."/>
            <person name="Seo M."/>
            <person name="Sato S."/>
            <person name="Yamada T."/>
            <person name="Mori H."/>
            <person name="Tajima N."/>
            <person name="Moriyama T."/>
            <person name="Ikeuchi M."/>
            <person name="Watanabe M."/>
            <person name="Wada H."/>
            <person name="Kobayashi K."/>
            <person name="Saito M."/>
            <person name="Masuda T."/>
            <person name="Sasaki-Sekimoto Y."/>
            <person name="Mashiguchi K."/>
            <person name="Awai K."/>
            <person name="Shimojima M."/>
            <person name="Masuda S."/>
            <person name="Iwai M."/>
            <person name="Nobusawa T."/>
            <person name="Narise T."/>
            <person name="Kondo S."/>
            <person name="Saito H."/>
            <person name="Sato R."/>
            <person name="Murakawa M."/>
            <person name="Ihara Y."/>
            <person name="Oshima-Yamada Y."/>
            <person name="Ohtaka K."/>
            <person name="Satoh M."/>
            <person name="Sonobe K."/>
            <person name="Ishii M."/>
            <person name="Ohtani R."/>
            <person name="Kanamori-Sato M."/>
            <person name="Honoki R."/>
            <person name="Miyazaki D."/>
            <person name="Mochizuki H."/>
            <person name="Umetsu J."/>
            <person name="Higashi K."/>
            <person name="Shibata D."/>
            <person name="Kamiya Y."/>
            <person name="Sato N."/>
            <person name="Nakamura Y."/>
            <person name="Tabata S."/>
            <person name="Ida S."/>
            <person name="Kurokawa K."/>
            <person name="Ohta H."/>
        </authorList>
    </citation>
    <scope>NUCLEOTIDE SEQUENCE [LARGE SCALE GENOMIC DNA]</scope>
    <source>
        <strain evidence="9 10">NIES-2285</strain>
    </source>
</reference>
<feature type="compositionally biased region" description="Polar residues" evidence="8">
    <location>
        <begin position="1229"/>
        <end position="1247"/>
    </location>
</feature>
<evidence type="ECO:0000256" key="2">
    <source>
        <dbReference type="ARBA" id="ARBA00022490"/>
    </source>
</evidence>
<feature type="compositionally biased region" description="Polar residues" evidence="8">
    <location>
        <begin position="1020"/>
        <end position="1031"/>
    </location>
</feature>
<evidence type="ECO:0000256" key="3">
    <source>
        <dbReference type="ARBA" id="ARBA00022574"/>
    </source>
</evidence>
<feature type="region of interest" description="Disordered" evidence="8">
    <location>
        <begin position="1228"/>
        <end position="1267"/>
    </location>
</feature>
<protein>
    <submittedName>
        <fullName evidence="9">Uncharacterized protein</fullName>
    </submittedName>
</protein>
<dbReference type="Gene3D" id="2.60.120.620">
    <property type="entry name" value="q2cbj1_9rhob like domain"/>
    <property type="match status" value="1"/>
</dbReference>
<comment type="subcellular location">
    <subcellularLocation>
        <location evidence="1">Cytoplasm</location>
    </subcellularLocation>
</comment>
<dbReference type="SUPFAM" id="SSF50978">
    <property type="entry name" value="WD40 repeat-like"/>
    <property type="match status" value="2"/>
</dbReference>
<evidence type="ECO:0000256" key="1">
    <source>
        <dbReference type="ARBA" id="ARBA00004496"/>
    </source>
</evidence>
<sequence length="3028" mass="321699">MRINSIDSDIMKKGPYAGDVSALALLSWPEEGPHNRSDNGGLNEAEASAFECDKRTRPTLLVGMGSQLLWYDLLSSQLLLNQSVLDGVRVHGIHTGSSHTTSPSAPPLSLPIQSATRSPSTDFLHIQTAGSAIPPLSELRTETLSPPLSIQQRKDAARALLAVFGEKRVKVLEVWGSAFTQDCGGVAGVDVLRVLPRFSSWVFDAKLLPLESSPTGLLAVGLGNNSVRLWDWRTSIELRTVACTSECLLYSMALHGDSLADLAVVAGTIYNEVLVWKVDSPNTQGCEKALSTSSPPPSTSRAEPIHTLRGHEGSIHRVCWSPDGSKVMSVSDDRSARVWNLAPGQPGAEATAGPVLYGHTARIWDCLVHDRFIVTASEDCTCRIWTPDGALASVVRGHTGRGIWRVVFEPRLCALVTGGADSAVKLHPLSDTLGGLGNTENGSAAEESFVLRNGPESLVKTGGGKKEITSKSEFVRCLAVVGPNCVYVATNRGYLYRVDLDGDRDTWHPLIDPEKEPGGPIVSLAVRVQRHNAEATVGATSEGEVGGAESLSTSDSVNGLECAQTGSCRATNSAGFVGEGSPFVSKRGKREASGGEVHNILWGDYRGRATAAYYSFSDGFEARSSSQRDGGSLHSALNRGHDASDIRTGQQIRSEAGSASGAADEKQETAELGSVSQKSESVGASQPSTAETDSARREVQEVLRIEWQAHELRNLLGVFWADSLGYECAFTTNATGGISWWRVASVNTGAGVGGAVLLGRCQSPFWIRVVCLMVDEERENLLCGDQKGNLAAFALPPPLEGDHEALDLQLTGALKAAHGISAIPLVTFPSGTTSGSRDRTVTTVGRDGCICTHLLQPPPELETGRKVHGGPLAPGTTAVTHGVLETQKLKEASLETGEAATGRGEMSVENEKVETLESTKLLGEPLSDGVEMKRAGGFVSGSIREPKHSSDDVKISAPLTPNRNGVNEATTVESTVWLTCTRVERVSAIPSIEWTGFFGTDPPLTRTLHRLSPLETAPTQYSQTVTPQISQPLPERRRGSSETVINPRRLAAGFSATEFIVWDLEQQSEVIKVTCGGWHRPHSFWIGRPGGRHVSTYFAYVKDDVIHVFRKGCVGPSESASISRQAIPAEGAESGLLNLAANVERGSELLASPKGLQSAFHGRELHTAKFLPGPRGPGRCVVTGGEDGTVRITRFLDTNGRRSLSSAVLGEHVRGAAIRTCAVVAPRNKTLQTPKANRRSPPTSSGASRLGGEESGDQGDPPGPCVVFTAGAKEVLTAWLHAWEPETGPSAKGPVSGGLAGNGLCEGSDVGGPVRDRGERGVKLGTADNDKTGPSESQGDDAGGINRSGERWAHSWRWLSTHDESREAVENRVRTANTSNTRALEASETGVQVRGVSSGPETEPPSSTPSSSPENTVPSADASPVSVPAVPSSDGLLALRTASPSSDSSRASKTGLPSPDASQGSVEVNSLPDRNGSANPPSTPKASNSKAGPRRKWAEKDDQRYLAVTAFSTGSFADGSMTCFVVTASADSRLVLRAFHPASRTWHLLARLEHHKCPVLSLDWVSHPTSTLLQSTADKYPAQSTVLNSSKDALGFPSDPLSNGPQSGNDRKTKIWKLFTRSEEAILVVSGATDGSLAFWDVSEPVQSFCSTWQERVAAVSVRGGNSRPPTGRGSAGGGGVRRLTGPRMSKRRKTKMAKAAASALGGRTDGTIDGLELGLGESETGGEFDTVDGEEAVNGLAEESLCQEGGERKITDGFGEDSGELPERLEDAEGGCVGGNEAGHRTPGNGESALELAPTPEAPVTSSSREAREGLKSPSLPGGLRNGADKGGADGPEVQSSAPIHTVASLAPVLIVDGAHQSGVNGLSVAAVSADVSDAPADVRGSGRYVAVSGGDDQAIHTVYFWVGVNAHGAVEVRLDGKRSLPLAHSSAVKDIWTDGSYAFSTGLDQRLRCWRLEAARSSPQKRPATYPPGAAPGISPSPSLSNGHGPHGSSVDGNPTDGYSDGQLVEVSACVTDVPEAAALTVERTARGSYAVAVGGRGLQFLEDGSEDGSEESFQETTEDETNEEVQEEEDEKDYRRAILAAVNSVERPGSFVVKGSLELYAPPGLVLPELGLVSLPLISQQAEAIAKLCFQAPFGRREATVYDPEVRKCLQLSPDQFQLTNFRWDAQVRSIAGGDIRRDLGLPEKVSVVPELYKLLLYEVGSHFVPHRDTEKSEGMFGTLVVVLPSAHSGGELIVRHADKESMFDSGKQSLHCVHYCAFFADCEHEIRPLNEGYRLALVYDLVAQNTAQILTPADNRTAVQHILGAVEAWGEDEEGPDKLVMPLAHKYCTKSLAFGSLKGTDIVTVETILQALDASVGSTETSFQVSLGMLKKREYGFTDIIVDETEVLPEDALRHYAWDHYDVEEATGNEGASMDRWYHHAALVLWPHAKYWKVKCANDLEGAVEKAVRLAGDIKDLPPESEETKDMERALDALCQAGADLGPSQATDVARFIIEHGVAEMAEILMGTLPISSAADVTVFLGSHFGWASLEAAVTGVFERACTPSSLALCFDLLLRIAPSTGSAADVVTGEHSDQAPVNPKAGQPLKPRSPSELGATPREPVYQQPVGATVLQPPGGEAAVEDASDSCVESADDEGSARERADMCARIVPLLVATICKGLPRATARPYSYSAPTKFCLTDVATASAYARVLDRFGADAWQPATPILIKEQIGFAFAAVPEMLSQLVGVESRGPSQAELTAPGKMSPGATILCQNLASAFVAELLADLPAFPNPSGYGGYGYIHSADRSSTFVTASLKALHCLAVEPSVLDQVAAHFVANPKSYCIDNALLPAIRQLSDWLGHAAPHTSWFVTLWRACVNALEARAAARPAEPRTWALPALCGCPCSQCRQLTEFCRNPVRTTIKLPVAKPIKKHVQNSIESHKLPLQIVGGFDGGFGNPLVVQKNGSRGAPDEEALEKYPAQKAAYERDVKTLLELRALSGAVMQERTPNTLLQSKNLNGQKNEQHVDKRARVVIDLGDE</sequence>
<feature type="region of interest" description="Disordered" evidence="8">
    <location>
        <begin position="1661"/>
        <end position="1697"/>
    </location>
</feature>
<dbReference type="Proteomes" id="UP000054558">
    <property type="component" value="Unassembled WGS sequence"/>
</dbReference>
<evidence type="ECO:0000256" key="5">
    <source>
        <dbReference type="ARBA" id="ARBA00022737"/>
    </source>
</evidence>
<comment type="similarity">
    <text evidence="6">Belongs to the WD repeat WDR6 family.</text>
</comment>
<evidence type="ECO:0000256" key="7">
    <source>
        <dbReference type="PROSITE-ProRule" id="PRU00221"/>
    </source>
</evidence>
<dbReference type="GO" id="GO:0005737">
    <property type="term" value="C:cytoplasm"/>
    <property type="evidence" value="ECO:0000318"/>
    <property type="project" value="GO_Central"/>
</dbReference>
<feature type="region of interest" description="Disordered" evidence="8">
    <location>
        <begin position="1020"/>
        <end position="1041"/>
    </location>
</feature>
<feature type="compositionally biased region" description="Basic and acidic residues" evidence="8">
    <location>
        <begin position="944"/>
        <end position="954"/>
    </location>
</feature>
<dbReference type="InterPro" id="IPR001680">
    <property type="entry name" value="WD40_rpt"/>
</dbReference>
<evidence type="ECO:0000256" key="6">
    <source>
        <dbReference type="ARBA" id="ARBA00038255"/>
    </source>
</evidence>
<feature type="compositionally biased region" description="Basic and acidic residues" evidence="8">
    <location>
        <begin position="1314"/>
        <end position="1333"/>
    </location>
</feature>
<dbReference type="PROSITE" id="PS00678">
    <property type="entry name" value="WD_REPEATS_1"/>
    <property type="match status" value="1"/>
</dbReference>
<evidence type="ECO:0000313" key="9">
    <source>
        <dbReference type="EMBL" id="GAQ90663.1"/>
    </source>
</evidence>
<dbReference type="InterPro" id="IPR019775">
    <property type="entry name" value="WD40_repeat_CS"/>
</dbReference>
<feature type="compositionally biased region" description="Polar residues" evidence="8">
    <location>
        <begin position="1476"/>
        <end position="1490"/>
    </location>
</feature>
<evidence type="ECO:0000313" key="10">
    <source>
        <dbReference type="Proteomes" id="UP000054558"/>
    </source>
</evidence>
<dbReference type="InterPro" id="IPR036322">
    <property type="entry name" value="WD40_repeat_dom_sf"/>
</dbReference>
<feature type="region of interest" description="Disordered" evidence="8">
    <location>
        <begin position="624"/>
        <end position="695"/>
    </location>
</feature>